<dbReference type="AlphaFoldDB" id="A0AAV0W393"/>
<comment type="caution">
    <text evidence="2">The sequence shown here is derived from an EMBL/GenBank/DDBJ whole genome shotgun (WGS) entry which is preliminary data.</text>
</comment>
<sequence>MSELKWTTKQIITFLNVFQNYPCLWDVTSKDYLNKNFKEVSYNKLLDNLHMSDIPGSLDSLKKKIKSLRDTYRKELQKVQKSKKSGAGANDVYKPKLAWFSSAEVFWQRSIIGRESSSNLVSK</sequence>
<dbReference type="Pfam" id="PF10545">
    <property type="entry name" value="MADF_DNA_bdg"/>
    <property type="match status" value="1"/>
</dbReference>
<dbReference type="EMBL" id="CARXXK010000001">
    <property type="protein sequence ID" value="CAI6350259.1"/>
    <property type="molecule type" value="Genomic_DNA"/>
</dbReference>
<dbReference type="Proteomes" id="UP001160148">
    <property type="component" value="Unassembled WGS sequence"/>
</dbReference>
<dbReference type="PROSITE" id="PS51029">
    <property type="entry name" value="MADF"/>
    <property type="match status" value="1"/>
</dbReference>
<feature type="domain" description="MADF" evidence="1">
    <location>
        <begin position="13"/>
        <end position="105"/>
    </location>
</feature>
<organism evidence="2 4">
    <name type="scientific">Macrosiphum euphorbiae</name>
    <name type="common">potato aphid</name>
    <dbReference type="NCBI Taxonomy" id="13131"/>
    <lineage>
        <taxon>Eukaryota</taxon>
        <taxon>Metazoa</taxon>
        <taxon>Ecdysozoa</taxon>
        <taxon>Arthropoda</taxon>
        <taxon>Hexapoda</taxon>
        <taxon>Insecta</taxon>
        <taxon>Pterygota</taxon>
        <taxon>Neoptera</taxon>
        <taxon>Paraneoptera</taxon>
        <taxon>Hemiptera</taxon>
        <taxon>Sternorrhyncha</taxon>
        <taxon>Aphidomorpha</taxon>
        <taxon>Aphidoidea</taxon>
        <taxon>Aphididae</taxon>
        <taxon>Macrosiphini</taxon>
        <taxon>Macrosiphum</taxon>
    </lineage>
</organism>
<evidence type="ECO:0000259" key="1">
    <source>
        <dbReference type="PROSITE" id="PS51029"/>
    </source>
</evidence>
<accession>A0AAV0W393</accession>
<protein>
    <recommendedName>
        <fullName evidence="1">MADF domain-containing protein</fullName>
    </recommendedName>
</protein>
<dbReference type="InterPro" id="IPR006578">
    <property type="entry name" value="MADF-dom"/>
</dbReference>
<reference evidence="2 4" key="1">
    <citation type="submission" date="2023-01" db="EMBL/GenBank/DDBJ databases">
        <authorList>
            <person name="Whitehead M."/>
        </authorList>
    </citation>
    <scope>NUCLEOTIDE SEQUENCE [LARGE SCALE GENOMIC DNA]</scope>
</reference>
<dbReference type="PANTHER" id="PTHR21505:SF8">
    <property type="entry name" value="DPT-YFP REPRESSOR BY OVEREXPRESSION, ISOFORM D-RELATED"/>
    <property type="match status" value="1"/>
</dbReference>
<dbReference type="EMBL" id="CARXXK010000002">
    <property type="protein sequence ID" value="CAI6357142.1"/>
    <property type="molecule type" value="Genomic_DNA"/>
</dbReference>
<proteinExistence type="predicted"/>
<evidence type="ECO:0000313" key="3">
    <source>
        <dbReference type="EMBL" id="CAI6357142.1"/>
    </source>
</evidence>
<keyword evidence="4" id="KW-1185">Reference proteome</keyword>
<dbReference type="PANTHER" id="PTHR21505">
    <property type="entry name" value="MADF DOMAIN-CONTAINING PROTEIN-RELATED"/>
    <property type="match status" value="1"/>
</dbReference>
<evidence type="ECO:0000313" key="4">
    <source>
        <dbReference type="Proteomes" id="UP001160148"/>
    </source>
</evidence>
<evidence type="ECO:0000313" key="2">
    <source>
        <dbReference type="EMBL" id="CAI6350259.1"/>
    </source>
</evidence>
<name>A0AAV0W393_9HEMI</name>
<dbReference type="SMART" id="SM00595">
    <property type="entry name" value="MADF"/>
    <property type="match status" value="1"/>
</dbReference>
<gene>
    <name evidence="3" type="ORF">MEUPH1_LOCUS12798</name>
    <name evidence="2" type="ORF">MEUPH1_LOCUS6740</name>
</gene>